<keyword evidence="2 7" id="KW-0812">Transmembrane</keyword>
<evidence type="ECO:0000256" key="5">
    <source>
        <dbReference type="ARBA" id="ARBA00022989"/>
    </source>
</evidence>
<keyword evidence="3" id="KW-0547">Nucleotide-binding</keyword>
<keyword evidence="6 7" id="KW-0472">Membrane</keyword>
<dbReference type="SMART" id="SM00382">
    <property type="entry name" value="AAA"/>
    <property type="match status" value="1"/>
</dbReference>
<dbReference type="InterPro" id="IPR003439">
    <property type="entry name" value="ABC_transporter-like_ATP-bd"/>
</dbReference>
<sequence>MSNNKMNHKNAKQPLRLFWDLLMLQKGKVFLTIFACIFGSMLYTAIPWFMGIAIDNMVAILKEFALPNINKDMVIAAIGTPVLIIIAASALSFLFSYIAERFMADVSEETSLYLRKEISKKLTNLPLRFYDRTKIGSLLSICSTDIDKISEILVIGFNQFMLAFFDLIFGIAIMLWISPKLTGIVLVVVAFSMFTTLFISRKSQAAFRKNLATLGNFNATVEELYSGSLLIKAFNTQDASIEKMKEVNEKQYHAHLKAQFMNYVIYPAVRFINQLAFILSAILGAILVIRGMITLGVVQAYLQYVSQVSEPMTQFAFVTNSFQAALASISRVYEILDAEEEIPDSANSIEIKKPKGEIAFQGVSFGYEPNNLLMKKVNFIAKANQTIAIVGPTGAGKTTLVNLLMRFYEIDNGKILFDGKDTSQMTRQHLRSLFGMVLQDTWLFKGTVADNIAYGRKDATREEIVAAAKLAQCDSFIRTLPDGYDTVISSEQSVLSQGQQQLLTIARTALANPHVLILDEATSSIDTITEIRIQTALAKLMQNRTSFMIAHRLSTIRNANLILVMKDGDIIETGSHDELIARDSFYARLYNS</sequence>
<dbReference type="Proteomes" id="UP000198970">
    <property type="component" value="Chromosome I"/>
</dbReference>
<evidence type="ECO:0000256" key="3">
    <source>
        <dbReference type="ARBA" id="ARBA00022741"/>
    </source>
</evidence>
<evidence type="ECO:0000313" key="11">
    <source>
        <dbReference type="Proteomes" id="UP000198970"/>
    </source>
</evidence>
<dbReference type="Gene3D" id="1.20.1560.10">
    <property type="entry name" value="ABC transporter type 1, transmembrane domain"/>
    <property type="match status" value="1"/>
</dbReference>
<evidence type="ECO:0000256" key="7">
    <source>
        <dbReference type="SAM" id="Phobius"/>
    </source>
</evidence>
<protein>
    <submittedName>
        <fullName evidence="10">ATP-binding cassette, subfamily B</fullName>
    </submittedName>
</protein>
<dbReference type="InterPro" id="IPR036640">
    <property type="entry name" value="ABC1_TM_sf"/>
</dbReference>
<evidence type="ECO:0000259" key="8">
    <source>
        <dbReference type="PROSITE" id="PS50893"/>
    </source>
</evidence>
<dbReference type="CDD" id="cd18547">
    <property type="entry name" value="ABC_6TM_Tm288_like"/>
    <property type="match status" value="1"/>
</dbReference>
<dbReference type="SUPFAM" id="SSF52540">
    <property type="entry name" value="P-loop containing nucleoside triphosphate hydrolases"/>
    <property type="match status" value="1"/>
</dbReference>
<feature type="transmembrane region" description="Helical" evidence="7">
    <location>
        <begin position="74"/>
        <end position="98"/>
    </location>
</feature>
<dbReference type="InterPro" id="IPR027417">
    <property type="entry name" value="P-loop_NTPase"/>
</dbReference>
<dbReference type="RefSeq" id="WP_242941296.1">
    <property type="nucleotide sequence ID" value="NZ_LT630003.1"/>
</dbReference>
<feature type="transmembrane region" description="Helical" evidence="7">
    <location>
        <begin position="275"/>
        <end position="302"/>
    </location>
</feature>
<dbReference type="PROSITE" id="PS50893">
    <property type="entry name" value="ABC_TRANSPORTER_2"/>
    <property type="match status" value="1"/>
</dbReference>
<dbReference type="PANTHER" id="PTHR43394">
    <property type="entry name" value="ATP-DEPENDENT PERMEASE MDL1, MITOCHONDRIAL"/>
    <property type="match status" value="1"/>
</dbReference>
<evidence type="ECO:0000313" key="10">
    <source>
        <dbReference type="EMBL" id="SET99167.1"/>
    </source>
</evidence>
<dbReference type="InterPro" id="IPR011527">
    <property type="entry name" value="ABC1_TM_dom"/>
</dbReference>
<dbReference type="PANTHER" id="PTHR43394:SF1">
    <property type="entry name" value="ATP-BINDING CASSETTE SUB-FAMILY B MEMBER 10, MITOCHONDRIAL"/>
    <property type="match status" value="1"/>
</dbReference>
<evidence type="ECO:0000256" key="2">
    <source>
        <dbReference type="ARBA" id="ARBA00022692"/>
    </source>
</evidence>
<evidence type="ECO:0000256" key="1">
    <source>
        <dbReference type="ARBA" id="ARBA00004651"/>
    </source>
</evidence>
<dbReference type="SUPFAM" id="SSF90123">
    <property type="entry name" value="ABC transporter transmembrane region"/>
    <property type="match status" value="1"/>
</dbReference>
<dbReference type="Pfam" id="PF00664">
    <property type="entry name" value="ABC_membrane"/>
    <property type="match status" value="1"/>
</dbReference>
<keyword evidence="11" id="KW-1185">Reference proteome</keyword>
<dbReference type="Pfam" id="PF00005">
    <property type="entry name" value="ABC_tran"/>
    <property type="match status" value="1"/>
</dbReference>
<evidence type="ECO:0000259" key="9">
    <source>
        <dbReference type="PROSITE" id="PS50929"/>
    </source>
</evidence>
<feature type="transmembrane region" description="Helical" evidence="7">
    <location>
        <begin position="152"/>
        <end position="177"/>
    </location>
</feature>
<comment type="subcellular location">
    <subcellularLocation>
        <location evidence="1">Cell membrane</location>
        <topology evidence="1">Multi-pass membrane protein</topology>
    </subcellularLocation>
</comment>
<keyword evidence="4 10" id="KW-0067">ATP-binding</keyword>
<dbReference type="PROSITE" id="PS00211">
    <property type="entry name" value="ABC_TRANSPORTER_1"/>
    <property type="match status" value="1"/>
</dbReference>
<dbReference type="InterPro" id="IPR003593">
    <property type="entry name" value="AAA+_ATPase"/>
</dbReference>
<name>A0ABY1CFL2_9FIRM</name>
<dbReference type="PROSITE" id="PS50929">
    <property type="entry name" value="ABC_TM1F"/>
    <property type="match status" value="1"/>
</dbReference>
<dbReference type="EMBL" id="LT630003">
    <property type="protein sequence ID" value="SET99167.1"/>
    <property type="molecule type" value="Genomic_DNA"/>
</dbReference>
<dbReference type="Gene3D" id="3.40.50.300">
    <property type="entry name" value="P-loop containing nucleotide triphosphate hydrolases"/>
    <property type="match status" value="1"/>
</dbReference>
<dbReference type="InterPro" id="IPR017871">
    <property type="entry name" value="ABC_transporter-like_CS"/>
</dbReference>
<dbReference type="CDD" id="cd03254">
    <property type="entry name" value="ABCC_Glucan_exporter_like"/>
    <property type="match status" value="1"/>
</dbReference>
<feature type="transmembrane region" description="Helical" evidence="7">
    <location>
        <begin position="183"/>
        <end position="200"/>
    </location>
</feature>
<organism evidence="10 11">
    <name type="scientific">Lacrimispora sphenoides JCM 1415</name>
    <dbReference type="NCBI Taxonomy" id="1297793"/>
    <lineage>
        <taxon>Bacteria</taxon>
        <taxon>Bacillati</taxon>
        <taxon>Bacillota</taxon>
        <taxon>Clostridia</taxon>
        <taxon>Lachnospirales</taxon>
        <taxon>Lachnospiraceae</taxon>
        <taxon>Lacrimispora</taxon>
    </lineage>
</organism>
<reference evidence="10 11" key="1">
    <citation type="submission" date="2016-10" db="EMBL/GenBank/DDBJ databases">
        <authorList>
            <person name="Varghese N."/>
            <person name="Submissions S."/>
        </authorList>
    </citation>
    <scope>NUCLEOTIDE SEQUENCE [LARGE SCALE GENOMIC DNA]</scope>
    <source>
        <strain evidence="10 11">ATCC 19403</strain>
    </source>
</reference>
<dbReference type="InterPro" id="IPR039421">
    <property type="entry name" value="Type_1_exporter"/>
</dbReference>
<gene>
    <name evidence="10" type="ORF">SAMN02745906_3733</name>
</gene>
<feature type="domain" description="ABC transmembrane type-1" evidence="9">
    <location>
        <begin position="30"/>
        <end position="324"/>
    </location>
</feature>
<dbReference type="GO" id="GO:0005524">
    <property type="term" value="F:ATP binding"/>
    <property type="evidence" value="ECO:0007669"/>
    <property type="project" value="UniProtKB-KW"/>
</dbReference>
<feature type="transmembrane region" description="Helical" evidence="7">
    <location>
        <begin position="29"/>
        <end position="54"/>
    </location>
</feature>
<proteinExistence type="predicted"/>
<feature type="domain" description="ABC transporter" evidence="8">
    <location>
        <begin position="358"/>
        <end position="592"/>
    </location>
</feature>
<evidence type="ECO:0000256" key="6">
    <source>
        <dbReference type="ARBA" id="ARBA00023136"/>
    </source>
</evidence>
<evidence type="ECO:0000256" key="4">
    <source>
        <dbReference type="ARBA" id="ARBA00022840"/>
    </source>
</evidence>
<keyword evidence="5 7" id="KW-1133">Transmembrane helix</keyword>
<accession>A0ABY1CFL2</accession>